<evidence type="ECO:0000259" key="12">
    <source>
        <dbReference type="Pfam" id="PF08345"/>
    </source>
</evidence>
<dbReference type="Pfam" id="PF08345">
    <property type="entry name" value="YscJ_FliF_C"/>
    <property type="match status" value="1"/>
</dbReference>
<dbReference type="GO" id="GO:0003774">
    <property type="term" value="F:cytoskeletal motor activity"/>
    <property type="evidence" value="ECO:0007669"/>
    <property type="project" value="InterPro"/>
</dbReference>
<keyword evidence="13" id="KW-0966">Cell projection</keyword>
<evidence type="ECO:0000313" key="13">
    <source>
        <dbReference type="EMBL" id="MBC8316407.1"/>
    </source>
</evidence>
<dbReference type="GO" id="GO:0005886">
    <property type="term" value="C:plasma membrane"/>
    <property type="evidence" value="ECO:0007669"/>
    <property type="project" value="UniProtKB-SubCell"/>
</dbReference>
<organism evidence="13 14">
    <name type="scientific">Candidatus Desulfobia pelagia</name>
    <dbReference type="NCBI Taxonomy" id="2841692"/>
    <lineage>
        <taxon>Bacteria</taxon>
        <taxon>Pseudomonadati</taxon>
        <taxon>Thermodesulfobacteriota</taxon>
        <taxon>Desulfobulbia</taxon>
        <taxon>Desulfobulbales</taxon>
        <taxon>Desulfobulbaceae</taxon>
        <taxon>Candidatus Desulfobia</taxon>
    </lineage>
</organism>
<dbReference type="InterPro" id="IPR043427">
    <property type="entry name" value="YscJ/FliF"/>
</dbReference>
<dbReference type="AlphaFoldDB" id="A0A8J6NAA1"/>
<keyword evidence="4" id="KW-1003">Cell membrane</keyword>
<evidence type="ECO:0000256" key="6">
    <source>
        <dbReference type="ARBA" id="ARBA00022989"/>
    </source>
</evidence>
<keyword evidence="8 9" id="KW-0975">Bacterial flagellum</keyword>
<proteinExistence type="inferred from homology"/>
<name>A0A8J6NAA1_9BACT</name>
<evidence type="ECO:0000256" key="8">
    <source>
        <dbReference type="ARBA" id="ARBA00023143"/>
    </source>
</evidence>
<dbReference type="EMBL" id="JACNJZ010000031">
    <property type="protein sequence ID" value="MBC8316407.1"/>
    <property type="molecule type" value="Genomic_DNA"/>
</dbReference>
<feature type="domain" description="Flagellar M-ring C-terminal" evidence="12">
    <location>
        <begin position="252"/>
        <end position="418"/>
    </location>
</feature>
<dbReference type="InterPro" id="IPR006182">
    <property type="entry name" value="FliF_N_dom"/>
</dbReference>
<dbReference type="InterPro" id="IPR045851">
    <property type="entry name" value="AMP-bd_C_sf"/>
</dbReference>
<feature type="domain" description="Flagellar M-ring N-terminal" evidence="11">
    <location>
        <begin position="46"/>
        <end position="219"/>
    </location>
</feature>
<dbReference type="Gene3D" id="3.30.300.30">
    <property type="match status" value="1"/>
</dbReference>
<comment type="subcellular location">
    <subcellularLocation>
        <location evidence="1 9">Bacterial flagellum basal body</location>
    </subcellularLocation>
    <subcellularLocation>
        <location evidence="2">Cell membrane</location>
        <topology evidence="2">Multi-pass membrane protein</topology>
    </subcellularLocation>
</comment>
<comment type="caution">
    <text evidence="13">The sequence shown here is derived from an EMBL/GenBank/DDBJ whole genome shotgun (WGS) entry which is preliminary data.</text>
</comment>
<keyword evidence="7 10" id="KW-0472">Membrane</keyword>
<evidence type="ECO:0000256" key="1">
    <source>
        <dbReference type="ARBA" id="ARBA00004117"/>
    </source>
</evidence>
<evidence type="ECO:0000256" key="7">
    <source>
        <dbReference type="ARBA" id="ARBA00023136"/>
    </source>
</evidence>
<keyword evidence="5 10" id="KW-0812">Transmembrane</keyword>
<keyword evidence="6 10" id="KW-1133">Transmembrane helix</keyword>
<reference evidence="13 14" key="1">
    <citation type="submission" date="2020-08" db="EMBL/GenBank/DDBJ databases">
        <title>Bridging the membrane lipid divide: bacteria of the FCB group superphylum have the potential to synthesize archaeal ether lipids.</title>
        <authorList>
            <person name="Villanueva L."/>
            <person name="Von Meijenfeldt F.A.B."/>
            <person name="Westbye A.B."/>
            <person name="Yadav S."/>
            <person name="Hopmans E.C."/>
            <person name="Dutilh B.E."/>
            <person name="Sinninghe Damste J.S."/>
        </authorList>
    </citation>
    <scope>NUCLEOTIDE SEQUENCE [LARGE SCALE GENOMIC DNA]</scope>
    <source>
        <strain evidence="13">NIOZ-UU47</strain>
    </source>
</reference>
<dbReference type="InterPro" id="IPR013556">
    <property type="entry name" value="Flag_M-ring_C"/>
</dbReference>
<comment type="similarity">
    <text evidence="3 9">Belongs to the FliF family.</text>
</comment>
<evidence type="ECO:0000256" key="9">
    <source>
        <dbReference type="PIRNR" id="PIRNR004862"/>
    </source>
</evidence>
<feature type="transmembrane region" description="Helical" evidence="10">
    <location>
        <begin position="24"/>
        <end position="44"/>
    </location>
</feature>
<gene>
    <name evidence="13" type="primary">fliF</name>
    <name evidence="13" type="ORF">H8E41_00780</name>
</gene>
<dbReference type="PANTHER" id="PTHR30046:SF0">
    <property type="entry name" value="FLAGELLAR M-RING PROTEIN"/>
    <property type="match status" value="1"/>
</dbReference>
<accession>A0A8J6NAA1</accession>
<dbReference type="PIRSF" id="PIRSF004862">
    <property type="entry name" value="FliF"/>
    <property type="match status" value="1"/>
</dbReference>
<evidence type="ECO:0000256" key="4">
    <source>
        <dbReference type="ARBA" id="ARBA00022475"/>
    </source>
</evidence>
<dbReference type="InterPro" id="IPR000067">
    <property type="entry name" value="FlgMring_FliF"/>
</dbReference>
<dbReference type="GO" id="GO:0009431">
    <property type="term" value="C:bacterial-type flagellum basal body, MS ring"/>
    <property type="evidence" value="ECO:0007669"/>
    <property type="project" value="InterPro"/>
</dbReference>
<evidence type="ECO:0000256" key="10">
    <source>
        <dbReference type="SAM" id="Phobius"/>
    </source>
</evidence>
<evidence type="ECO:0000313" key="14">
    <source>
        <dbReference type="Proteomes" id="UP000614424"/>
    </source>
</evidence>
<dbReference type="Pfam" id="PF01514">
    <property type="entry name" value="YscJ_FliF"/>
    <property type="match status" value="1"/>
</dbReference>
<sequence>MASPTEIFNQILAIIKRLTLTQQIVAAGIIVLLLGGLFSLVFMGGKQNNSVLFSGLTPEDASAVVTKLKEQNVPYQLAEGGTVILVPSGQVYDMRLSMAGQGLPRGGGVGFELFDKSSLGTTDFVQRLNYQRAIQGELARTIRQFSQVKDARVHIATPKESVFIEDTKPPSASVSLTMVGREKLAGNEIQAIVNLVASAIAGLSSENITVVDTAGHLLYRKEGDEDSLLSATQLEYQMKIEKTLRLKVQSMLEEVVGFDRASARVTADIDFSQEEMTEENYDPDGQVIRSEQLLTEQDGGGESAGGIPGVKGQLATFTEAGGEGGGAAGLRRNNVVRNYEITRTTRRVQGASGGVKRLSVAVMVDGTYDQVEGKDGEMTRTYVPRSPEEIAWFMKMTKNAIGYDEERGDQVEVVSMPFHISSIVEPKPDKMEKWSALIEKVAMPLILLIVAGTFLLFIVKPVVRLISEQKFLSEAEGPVGELAGGAVMDEEEDLSLKPRAMTDKERIYKLAQSDPERAADLVRRWLREET</sequence>
<evidence type="ECO:0000256" key="2">
    <source>
        <dbReference type="ARBA" id="ARBA00004651"/>
    </source>
</evidence>
<keyword evidence="13" id="KW-0969">Cilium</keyword>
<dbReference type="PANTHER" id="PTHR30046">
    <property type="entry name" value="FLAGELLAR M-RING PROTEIN"/>
    <property type="match status" value="1"/>
</dbReference>
<evidence type="ECO:0000256" key="5">
    <source>
        <dbReference type="ARBA" id="ARBA00022692"/>
    </source>
</evidence>
<feature type="transmembrane region" description="Helical" evidence="10">
    <location>
        <begin position="441"/>
        <end position="463"/>
    </location>
</feature>
<evidence type="ECO:0000259" key="11">
    <source>
        <dbReference type="Pfam" id="PF01514"/>
    </source>
</evidence>
<dbReference type="GO" id="GO:0071973">
    <property type="term" value="P:bacterial-type flagellum-dependent cell motility"/>
    <property type="evidence" value="ECO:0007669"/>
    <property type="project" value="InterPro"/>
</dbReference>
<comment type="function">
    <text evidence="9">The M ring may be actively involved in energy transduction.</text>
</comment>
<dbReference type="PRINTS" id="PR01009">
    <property type="entry name" value="FLGMRINGFLIF"/>
</dbReference>
<protein>
    <recommendedName>
        <fullName evidence="9">Flagellar M-ring protein</fullName>
    </recommendedName>
</protein>
<dbReference type="Proteomes" id="UP000614424">
    <property type="component" value="Unassembled WGS sequence"/>
</dbReference>
<evidence type="ECO:0000256" key="3">
    <source>
        <dbReference type="ARBA" id="ARBA00007971"/>
    </source>
</evidence>
<dbReference type="NCBIfam" id="TIGR00206">
    <property type="entry name" value="fliF"/>
    <property type="match status" value="1"/>
</dbReference>
<keyword evidence="13" id="KW-0282">Flagellum</keyword>